<comment type="caution">
    <text evidence="1">The sequence shown here is derived from an EMBL/GenBank/DDBJ whole genome shotgun (WGS) entry which is preliminary data.</text>
</comment>
<reference evidence="1" key="1">
    <citation type="journal article" date="2021" name="Nat. Commun.">
        <title>Genetic determinants of endophytism in the Arabidopsis root mycobiome.</title>
        <authorList>
            <person name="Mesny F."/>
            <person name="Miyauchi S."/>
            <person name="Thiergart T."/>
            <person name="Pickel B."/>
            <person name="Atanasova L."/>
            <person name="Karlsson M."/>
            <person name="Huettel B."/>
            <person name="Barry K.W."/>
            <person name="Haridas S."/>
            <person name="Chen C."/>
            <person name="Bauer D."/>
            <person name="Andreopoulos W."/>
            <person name="Pangilinan J."/>
            <person name="LaButti K."/>
            <person name="Riley R."/>
            <person name="Lipzen A."/>
            <person name="Clum A."/>
            <person name="Drula E."/>
            <person name="Henrissat B."/>
            <person name="Kohler A."/>
            <person name="Grigoriev I.V."/>
            <person name="Martin F.M."/>
            <person name="Hacquard S."/>
        </authorList>
    </citation>
    <scope>NUCLEOTIDE SEQUENCE</scope>
    <source>
        <strain evidence="1">MPI-CAGE-AT-0021</strain>
    </source>
</reference>
<proteinExistence type="predicted"/>
<gene>
    <name evidence="1" type="ORF">B0J13DRAFT_653714</name>
</gene>
<evidence type="ECO:0000313" key="1">
    <source>
        <dbReference type="EMBL" id="KAH7115771.1"/>
    </source>
</evidence>
<sequence length="240" mass="26241">MTTENLLADSQTSFKDDSAAQTIGIQIVYCLANASEMASGRKKYNVTVSIEIGSSKIQAAYWINDNDKASKTIGGGTEGNGLQRITLLPLRALCENEIRACYSGREDAIAGIKQALDSRLLEDRDVQRLGEALGYTEVGVRTVVRRIYELAKATVDSRLSSEIGDNWNWSKTVLVVPVLWTQADEQSAVIQKLLEGEAEVAGIPSESIEFESDVEAVLAAILQNRLTLFPELKHKPRVGP</sequence>
<dbReference type="AlphaFoldDB" id="A0A9P9ICI1"/>
<dbReference type="Proteomes" id="UP000717696">
    <property type="component" value="Unassembled WGS sequence"/>
</dbReference>
<name>A0A9P9ICI1_9HYPO</name>
<protein>
    <submittedName>
        <fullName evidence="1">Uncharacterized protein</fullName>
    </submittedName>
</protein>
<dbReference type="EMBL" id="JAGMUU010000037">
    <property type="protein sequence ID" value="KAH7115771.1"/>
    <property type="molecule type" value="Genomic_DNA"/>
</dbReference>
<evidence type="ECO:0000313" key="2">
    <source>
        <dbReference type="Proteomes" id="UP000717696"/>
    </source>
</evidence>
<accession>A0A9P9ICI1</accession>
<keyword evidence="2" id="KW-1185">Reference proteome</keyword>
<organism evidence="1 2">
    <name type="scientific">Dactylonectria estremocensis</name>
    <dbReference type="NCBI Taxonomy" id="1079267"/>
    <lineage>
        <taxon>Eukaryota</taxon>
        <taxon>Fungi</taxon>
        <taxon>Dikarya</taxon>
        <taxon>Ascomycota</taxon>
        <taxon>Pezizomycotina</taxon>
        <taxon>Sordariomycetes</taxon>
        <taxon>Hypocreomycetidae</taxon>
        <taxon>Hypocreales</taxon>
        <taxon>Nectriaceae</taxon>
        <taxon>Dactylonectria</taxon>
    </lineage>
</organism>